<dbReference type="Gene3D" id="1.20.120.980">
    <property type="entry name" value="Serine carboxypeptidase S28, SKS domain"/>
    <property type="match status" value="1"/>
</dbReference>
<evidence type="ECO:0000256" key="1">
    <source>
        <dbReference type="ARBA" id="ARBA00011079"/>
    </source>
</evidence>
<accession>A0AAN7TW47</accession>
<dbReference type="AlphaFoldDB" id="A0AAN7TW47"/>
<dbReference type="PANTHER" id="PTHR11010">
    <property type="entry name" value="PROTEASE S28 PRO-X CARBOXYPEPTIDASE-RELATED"/>
    <property type="match status" value="1"/>
</dbReference>
<evidence type="ECO:0000256" key="2">
    <source>
        <dbReference type="ARBA" id="ARBA00022670"/>
    </source>
</evidence>
<evidence type="ECO:0008006" key="9">
    <source>
        <dbReference type="Google" id="ProtNLM"/>
    </source>
</evidence>
<feature type="signal peptide" evidence="6">
    <location>
        <begin position="1"/>
        <end position="19"/>
    </location>
</feature>
<dbReference type="Gene3D" id="3.40.50.1820">
    <property type="entry name" value="alpha/beta hydrolase"/>
    <property type="match status" value="1"/>
</dbReference>
<comment type="caution">
    <text evidence="7">The sequence shown here is derived from an EMBL/GenBank/DDBJ whole genome shotgun (WGS) entry which is preliminary data.</text>
</comment>
<evidence type="ECO:0000256" key="5">
    <source>
        <dbReference type="ARBA" id="ARBA00023180"/>
    </source>
</evidence>
<dbReference type="SUPFAM" id="SSF53474">
    <property type="entry name" value="alpha/beta-Hydrolases"/>
    <property type="match status" value="2"/>
</dbReference>
<sequence length="487" mass="54615">MRYILIIFSLLFFIGIINGFRNHDSSLNKGLKHRVPGYESNPSASRRSNPNDPPAQWFTNRVDHYDPQNTNTFKQKFYVNDTYYTPGSPVFYILGGEGPVGASYVTGHFVFNQYAQKFNALLVAIEHRFYGDSIPMGDLSLENLKFLSTQQALADYAAFVPFLTQKYNTGSSKWISFGGSYSGNLSGWLRLKYPQLISAAIATSAPVKAQLDFPEYFEVVSQSIGPTCSAIVANITQTVNVMLNNGQNEQVQQMFSACDPIITDLDIATFMESLSSGITETVQYNLDNNNYTFTNITAMCSRFEQSSDPMKEFIDFNNEYNQFSGSQCTLSSYKKSVEYLQSSNYKSVNASSRSWNWQCCTEYGYWQTGSSLNQPFSNAITLEYFTQMCTDIFGPKGFIYQPAIQYILNDYGGANIQATNVIYERGTIDPWSVLSVQSQPNSESQVFLIDGAAHCAPMYPSRADDLPGVIEAREMEISLISSIVFNN</sequence>
<evidence type="ECO:0000256" key="3">
    <source>
        <dbReference type="ARBA" id="ARBA00022729"/>
    </source>
</evidence>
<evidence type="ECO:0000313" key="7">
    <source>
        <dbReference type="EMBL" id="KAK5577091.1"/>
    </source>
</evidence>
<dbReference type="EMBL" id="JAVFKY010000004">
    <property type="protein sequence ID" value="KAK5577091.1"/>
    <property type="molecule type" value="Genomic_DNA"/>
</dbReference>
<keyword evidence="4" id="KW-0378">Hydrolase</keyword>
<keyword evidence="2" id="KW-0645">Protease</keyword>
<comment type="similarity">
    <text evidence="1">Belongs to the peptidase S28 family.</text>
</comment>
<dbReference type="GO" id="GO:0070008">
    <property type="term" value="F:serine-type exopeptidase activity"/>
    <property type="evidence" value="ECO:0007669"/>
    <property type="project" value="InterPro"/>
</dbReference>
<keyword evidence="3 6" id="KW-0732">Signal</keyword>
<reference evidence="7 8" key="1">
    <citation type="submission" date="2023-11" db="EMBL/GenBank/DDBJ databases">
        <title>Dfirmibasis_genome.</title>
        <authorList>
            <person name="Edelbroek B."/>
            <person name="Kjellin J."/>
            <person name="Jerlstrom-Hultqvist J."/>
            <person name="Soderbom F."/>
        </authorList>
    </citation>
    <scope>NUCLEOTIDE SEQUENCE [LARGE SCALE GENOMIC DNA]</scope>
    <source>
        <strain evidence="7 8">TNS-C-14</strain>
    </source>
</reference>
<name>A0AAN7TW47_9MYCE</name>
<dbReference type="InterPro" id="IPR029058">
    <property type="entry name" value="AB_hydrolase_fold"/>
</dbReference>
<dbReference type="InterPro" id="IPR008758">
    <property type="entry name" value="Peptidase_S28"/>
</dbReference>
<organism evidence="7 8">
    <name type="scientific">Dictyostelium firmibasis</name>
    <dbReference type="NCBI Taxonomy" id="79012"/>
    <lineage>
        <taxon>Eukaryota</taxon>
        <taxon>Amoebozoa</taxon>
        <taxon>Evosea</taxon>
        <taxon>Eumycetozoa</taxon>
        <taxon>Dictyostelia</taxon>
        <taxon>Dictyosteliales</taxon>
        <taxon>Dictyosteliaceae</taxon>
        <taxon>Dictyostelium</taxon>
    </lineage>
</organism>
<feature type="chain" id="PRO_5042982640" description="Serine protease K12H4.7" evidence="6">
    <location>
        <begin position="20"/>
        <end position="487"/>
    </location>
</feature>
<protein>
    <recommendedName>
        <fullName evidence="9">Serine protease K12H4.7</fullName>
    </recommendedName>
</protein>
<gene>
    <name evidence="7" type="ORF">RB653_002029</name>
</gene>
<evidence type="ECO:0000313" key="8">
    <source>
        <dbReference type="Proteomes" id="UP001344447"/>
    </source>
</evidence>
<evidence type="ECO:0000256" key="6">
    <source>
        <dbReference type="SAM" id="SignalP"/>
    </source>
</evidence>
<keyword evidence="5" id="KW-0325">Glycoprotein</keyword>
<proteinExistence type="inferred from homology"/>
<dbReference type="GO" id="GO:0008239">
    <property type="term" value="F:dipeptidyl-peptidase activity"/>
    <property type="evidence" value="ECO:0007669"/>
    <property type="project" value="TreeGrafter"/>
</dbReference>
<dbReference type="Pfam" id="PF05577">
    <property type="entry name" value="Peptidase_S28"/>
    <property type="match status" value="1"/>
</dbReference>
<dbReference type="PANTHER" id="PTHR11010:SF117">
    <property type="entry name" value="SERINE PROTEASE 16"/>
    <property type="match status" value="1"/>
</dbReference>
<keyword evidence="8" id="KW-1185">Reference proteome</keyword>
<evidence type="ECO:0000256" key="4">
    <source>
        <dbReference type="ARBA" id="ARBA00022801"/>
    </source>
</evidence>
<dbReference type="GO" id="GO:0006508">
    <property type="term" value="P:proteolysis"/>
    <property type="evidence" value="ECO:0007669"/>
    <property type="project" value="UniProtKB-KW"/>
</dbReference>
<dbReference type="InterPro" id="IPR042269">
    <property type="entry name" value="Ser_carbopepase_S28_SKS"/>
</dbReference>
<dbReference type="Proteomes" id="UP001344447">
    <property type="component" value="Unassembled WGS sequence"/>
</dbReference>